<name>A0A7Z6SQ74_HELPX</name>
<gene>
    <name evidence="1" type="ORF">DB721_09615</name>
</gene>
<evidence type="ECO:0000313" key="2">
    <source>
        <dbReference type="Proteomes" id="UP000272192"/>
    </source>
</evidence>
<comment type="caution">
    <text evidence="1">The sequence shown here is derived from an EMBL/GenBank/DDBJ whole genome shotgun (WGS) entry which is preliminary data.</text>
</comment>
<reference evidence="1 2" key="1">
    <citation type="submission" date="2018-04" db="EMBL/GenBank/DDBJ databases">
        <title>Complete genome sequences of Helicobacter pylori.</title>
        <authorList>
            <person name="Palau M."/>
            <person name="Minana-Galbis D."/>
        </authorList>
    </citation>
    <scope>NUCLEOTIDE SEQUENCE [LARGE SCALE GENOMIC DNA]</scope>
    <source>
        <strain evidence="1 2">B518</strain>
    </source>
</reference>
<accession>A0A7Z6SQ74</accession>
<feature type="non-terminal residue" evidence="1">
    <location>
        <position position="161"/>
    </location>
</feature>
<evidence type="ECO:0000313" key="1">
    <source>
        <dbReference type="EMBL" id="RKU89412.1"/>
    </source>
</evidence>
<feature type="non-terminal residue" evidence="1">
    <location>
        <position position="1"/>
    </location>
</feature>
<organism evidence="1 2">
    <name type="scientific">Helicobacter pylori</name>
    <name type="common">Campylobacter pylori</name>
    <dbReference type="NCBI Taxonomy" id="210"/>
    <lineage>
        <taxon>Bacteria</taxon>
        <taxon>Pseudomonadati</taxon>
        <taxon>Campylobacterota</taxon>
        <taxon>Epsilonproteobacteria</taxon>
        <taxon>Campylobacterales</taxon>
        <taxon>Helicobacteraceae</taxon>
        <taxon>Helicobacter</taxon>
    </lineage>
</organism>
<proteinExistence type="predicted"/>
<protein>
    <submittedName>
        <fullName evidence="1">Uncharacterized protein</fullName>
    </submittedName>
</protein>
<dbReference type="AlphaFoldDB" id="A0A7Z6SQ74"/>
<dbReference type="EMBL" id="QELB01000247">
    <property type="protein sequence ID" value="RKU89412.1"/>
    <property type="molecule type" value="Genomic_DNA"/>
</dbReference>
<sequence length="161" mass="16567">LKGVNGSNGGSSGNGNGTSQINTAYQMLTDASDGKLGTYNNNAYQTCNSGSNGTNCYEPNKQQSTTTATTNENNSLQKVYNDAQKIANIIASSGNNKGVENGLKQFFEALKSNSSSLSNLCGNSSGSSSTCSGGLINLLGAIPMNGVSDTNNLVNLLTEFI</sequence>
<dbReference type="Proteomes" id="UP000272192">
    <property type="component" value="Unassembled WGS sequence"/>
</dbReference>